<dbReference type="InterPro" id="IPR048165">
    <property type="entry name" value="Bluetail_dom"/>
</dbReference>
<protein>
    <submittedName>
        <fullName evidence="1">Uncharacterized protein</fullName>
    </submittedName>
</protein>
<dbReference type="AlphaFoldDB" id="I4HV49"/>
<gene>
    <name evidence="1" type="ORF">MICAG_2950004</name>
</gene>
<organism evidence="1 2">
    <name type="scientific">Microcystis aeruginosa PCC 9808</name>
    <dbReference type="NCBI Taxonomy" id="1160284"/>
    <lineage>
        <taxon>Bacteria</taxon>
        <taxon>Bacillati</taxon>
        <taxon>Cyanobacteriota</taxon>
        <taxon>Cyanophyceae</taxon>
        <taxon>Oscillatoriophycideae</taxon>
        <taxon>Chroococcales</taxon>
        <taxon>Microcystaceae</taxon>
        <taxon>Microcystis</taxon>
    </lineage>
</organism>
<accession>I4HV49</accession>
<proteinExistence type="predicted"/>
<reference evidence="1 2" key="1">
    <citation type="submission" date="2012-04" db="EMBL/GenBank/DDBJ databases">
        <authorList>
            <person name="Genoscope - CEA"/>
        </authorList>
    </citation>
    <scope>NUCLEOTIDE SEQUENCE [LARGE SCALE GENOMIC DNA]</scope>
    <source>
        <strain evidence="1 2">9808</strain>
    </source>
</reference>
<evidence type="ECO:0000313" key="1">
    <source>
        <dbReference type="EMBL" id="CCI25923.1"/>
    </source>
</evidence>
<dbReference type="Proteomes" id="UP000005291">
    <property type="component" value="Unassembled WGS sequence"/>
</dbReference>
<dbReference type="EMBL" id="CAIN01000218">
    <property type="protein sequence ID" value="CCI25923.1"/>
    <property type="molecule type" value="Genomic_DNA"/>
</dbReference>
<comment type="caution">
    <text evidence="1">The sequence shown here is derived from an EMBL/GenBank/DDBJ whole genome shotgun (WGS) entry which is preliminary data.</text>
</comment>
<name>I4HV49_MICAE</name>
<dbReference type="HOGENOM" id="CLU_212132_0_0_3"/>
<sequence>MNSAALVRVANTTTTYLIINDGTGGFQSANDLVINLTGLTGSLPALVPIPVNSFFV</sequence>
<evidence type="ECO:0000313" key="2">
    <source>
        <dbReference type="Proteomes" id="UP000005291"/>
    </source>
</evidence>
<dbReference type="NCBIfam" id="NF041519">
    <property type="entry name" value="bluetail"/>
    <property type="match status" value="1"/>
</dbReference>